<feature type="compositionally biased region" description="Low complexity" evidence="1">
    <location>
        <begin position="1583"/>
        <end position="1592"/>
    </location>
</feature>
<feature type="compositionally biased region" description="Basic and acidic residues" evidence="1">
    <location>
        <begin position="208"/>
        <end position="218"/>
    </location>
</feature>
<feature type="compositionally biased region" description="Pro residues" evidence="1">
    <location>
        <begin position="318"/>
        <end position="328"/>
    </location>
</feature>
<feature type="compositionally biased region" description="Low complexity" evidence="1">
    <location>
        <begin position="798"/>
        <end position="812"/>
    </location>
</feature>
<feature type="compositionally biased region" description="Pro residues" evidence="1">
    <location>
        <begin position="1358"/>
        <end position="1370"/>
    </location>
</feature>
<feature type="region of interest" description="Disordered" evidence="1">
    <location>
        <begin position="195"/>
        <end position="354"/>
    </location>
</feature>
<reference evidence="2" key="1">
    <citation type="journal article" date="2020" name="Stud. Mycol.">
        <title>101 Dothideomycetes genomes: a test case for predicting lifestyles and emergence of pathogens.</title>
        <authorList>
            <person name="Haridas S."/>
            <person name="Albert R."/>
            <person name="Binder M."/>
            <person name="Bloem J."/>
            <person name="Labutti K."/>
            <person name="Salamov A."/>
            <person name="Andreopoulos B."/>
            <person name="Baker S."/>
            <person name="Barry K."/>
            <person name="Bills G."/>
            <person name="Bluhm B."/>
            <person name="Cannon C."/>
            <person name="Castanera R."/>
            <person name="Culley D."/>
            <person name="Daum C."/>
            <person name="Ezra D."/>
            <person name="Gonzalez J."/>
            <person name="Henrissat B."/>
            <person name="Kuo A."/>
            <person name="Liang C."/>
            <person name="Lipzen A."/>
            <person name="Lutzoni F."/>
            <person name="Magnuson J."/>
            <person name="Mondo S."/>
            <person name="Nolan M."/>
            <person name="Ohm R."/>
            <person name="Pangilinan J."/>
            <person name="Park H.-J."/>
            <person name="Ramirez L."/>
            <person name="Alfaro M."/>
            <person name="Sun H."/>
            <person name="Tritt A."/>
            <person name="Yoshinaga Y."/>
            <person name="Zwiers L.-H."/>
            <person name="Turgeon B."/>
            <person name="Goodwin S."/>
            <person name="Spatafora J."/>
            <person name="Crous P."/>
            <person name="Grigoriev I."/>
        </authorList>
    </citation>
    <scope>NUCLEOTIDE SEQUENCE</scope>
    <source>
        <strain evidence="2">CBS 269.34</strain>
    </source>
</reference>
<gene>
    <name evidence="2" type="ORF">BU16DRAFT_585493</name>
</gene>
<feature type="region of interest" description="Disordered" evidence="1">
    <location>
        <begin position="1048"/>
        <end position="1071"/>
    </location>
</feature>
<feature type="compositionally biased region" description="Basic and acidic residues" evidence="1">
    <location>
        <begin position="329"/>
        <end position="342"/>
    </location>
</feature>
<feature type="region of interest" description="Disordered" evidence="1">
    <location>
        <begin position="1343"/>
        <end position="1370"/>
    </location>
</feature>
<keyword evidence="3" id="KW-1185">Reference proteome</keyword>
<evidence type="ECO:0000313" key="2">
    <source>
        <dbReference type="EMBL" id="KAF2490198.1"/>
    </source>
</evidence>
<feature type="compositionally biased region" description="Polar residues" evidence="1">
    <location>
        <begin position="89"/>
        <end position="102"/>
    </location>
</feature>
<feature type="region of interest" description="Disordered" evidence="1">
    <location>
        <begin position="779"/>
        <end position="839"/>
    </location>
</feature>
<evidence type="ECO:0000256" key="1">
    <source>
        <dbReference type="SAM" id="MobiDB-lite"/>
    </source>
</evidence>
<dbReference type="OrthoDB" id="10679351at2759"/>
<feature type="compositionally biased region" description="Polar residues" evidence="1">
    <location>
        <begin position="1343"/>
        <end position="1356"/>
    </location>
</feature>
<feature type="compositionally biased region" description="Polar residues" evidence="1">
    <location>
        <begin position="64"/>
        <end position="79"/>
    </location>
</feature>
<name>A0A6A6QCP6_9PEZI</name>
<feature type="compositionally biased region" description="Low complexity" evidence="1">
    <location>
        <begin position="286"/>
        <end position="298"/>
    </location>
</feature>
<feature type="region of interest" description="Disordered" evidence="1">
    <location>
        <begin position="1583"/>
        <end position="1624"/>
    </location>
</feature>
<sequence length="1700" mass="187024">MPSTPIDQTVKDDKDGIQLATPTGITGVSQPGLKPKVESVESVKSKPAPSAPVDQTVKDDKDGIQSTKPNGITSVSQPESKPKVEFVGSVNSKTAPSPTIDQTVKKGKNNTQLAKPTDTSRISPLVAAPKISTSATAPTAAGKVPSKKGKREPPPPPFLTALPPLNPFAPPPVTASRVGGFDPKAHEEALASGKIDFGAGGMGKFFPVKKETEREKRRTPTAPVATPSLLPFVPSSDPSSNTNHPPVSSTFLWQVPKADPPRSNDGPKAPTGREDVTMGEAKAEVLQQPSGPPSLGSSVWGPFSGAGPMPVHINSYQPPGPDSVPSFPPKEHLASSGDRMEESGQDYQNEVAQREALLQARKEADAQLLAQQEAQAQLLAQVQPQQLAEEQLRLQAQNQTQSINNPPLNLSQIWQGLQTKQLPQGPAGASVTGHYPQRPQPGSNDVDMADVDGVQIQAVGPLEALQDEPGTSDTVNGTIDPDSKLSPMQSSFASLQARPEEPLKALLINKVPEPAYMNHALSTFRHRITQIVKHYNDTYRDFKDSEGLAVNLDDIIMQFVDSWLKAIALEANGQDEPFRVIEHRGAQVLHHLSTATKSEWAVMVFEYTSSGGEVILPALDTPIMTQGGGVNTGSDPGVATGIGPVGGQRGFVATDDEVKMHGEGMERNGIHYSNWVLQGNDALFQHVSNRYYDELERLVLSKNDQHRELVDRQGRPLNLDMMGSSFMLKLLDDIAHRAVKGNELPSIKADANAICRRIERMGATEWQATLQDFVDRTGARKLPDMPDSVQAEKQAEVPQTPKTSSKNTSTPKARPPPTGTLFKHEAKPVYRSHAHKKSGNALKKIAKEKNKLFRVPGLGETGALNLDGMEDSFVDFLCDTIAMQAKGKNVFENQFEEVEARGYQMVRELKDSSAEQWAAWVQRYHDRLLVAPASSGLRPVQIQGSFAKNETEENMRAVYFPRLLALVKSKNEQYQGQVDSFGRPRSIHAKEFNRMAKLILDRITTRVQQNGSADYKSNADNVIQEYEEDEGGHSWEGLLRGLRAPQNQRPSIISPATPTALATPSTPLSNSNNPYPTHSGNWQTEASRTHQANAIAQKYKGYVDTSASGDDALVDFCKVVEGQAFKRANGSYDGYKFEVKKALNSAAEKVRNMWQKERIKQTDRDWKKVDEGLRATVVNMNVQHGHRTNQEGRSFMLDDDQANLFVKWAIWQINHEVTKIGGVVTVPRLSRAGQNLIKKLRTGEYNWADTLANFWAQTGEASETGFKTQSLTAAPPTAVAPGPTTSHPYTPTLPSAFAPTPVPGVLVAPPTAFTPAPPAGVSVAPPPTVVPVSFPANNIQLTQQQQDPTPAPNDQTKMPPPPIRASDPNPPHLHDWTMPMRRKFQGRTIQKAFKNHLDQSEWNEIELEKLAEAIERLAFTCAKDDFAIYARKMYLVKCAPAERIRTIWAKHCENTAGTAAAELAIEEYCPQFEADLRTLIGVMNGRHGYKTNREGFSLRLDETDAAAFHKWTIQQINEQLKREGGSFSVADYQRLGEQVVRELWEERRDWGSVLEEFWTSAGPNGSGMQIDITSSAFPIPTAVQQPQVQQNPNPTPLATKAGEQLRQDSTTSPPPMHFNPDKERDDQRKILREKLEKVAGERLESAGPLALHLEIKMYEDSGRDIVKYRRLIKYENVTERNFDKWHEEFMNSDSDDTMAG</sequence>
<protein>
    <submittedName>
        <fullName evidence="2">Uncharacterized protein</fullName>
    </submittedName>
</protein>
<accession>A0A6A6QCP6</accession>
<feature type="compositionally biased region" description="Pro residues" evidence="1">
    <location>
        <begin position="154"/>
        <end position="173"/>
    </location>
</feature>
<organism evidence="2 3">
    <name type="scientific">Lophium mytilinum</name>
    <dbReference type="NCBI Taxonomy" id="390894"/>
    <lineage>
        <taxon>Eukaryota</taxon>
        <taxon>Fungi</taxon>
        <taxon>Dikarya</taxon>
        <taxon>Ascomycota</taxon>
        <taxon>Pezizomycotina</taxon>
        <taxon>Dothideomycetes</taxon>
        <taxon>Pleosporomycetidae</taxon>
        <taxon>Mytilinidiales</taxon>
        <taxon>Mytilinidiaceae</taxon>
        <taxon>Lophium</taxon>
    </lineage>
</organism>
<feature type="compositionally biased region" description="Polar residues" evidence="1">
    <location>
        <begin position="20"/>
        <end position="29"/>
    </location>
</feature>
<feature type="compositionally biased region" description="Polar residues" evidence="1">
    <location>
        <begin position="109"/>
        <end position="122"/>
    </location>
</feature>
<dbReference type="Proteomes" id="UP000799750">
    <property type="component" value="Unassembled WGS sequence"/>
</dbReference>
<feature type="compositionally biased region" description="Polar residues" evidence="1">
    <location>
        <begin position="236"/>
        <end position="252"/>
    </location>
</feature>
<evidence type="ECO:0000313" key="3">
    <source>
        <dbReference type="Proteomes" id="UP000799750"/>
    </source>
</evidence>
<dbReference type="EMBL" id="MU004197">
    <property type="protein sequence ID" value="KAF2490198.1"/>
    <property type="molecule type" value="Genomic_DNA"/>
</dbReference>
<proteinExistence type="predicted"/>
<feature type="compositionally biased region" description="Low complexity" evidence="1">
    <location>
        <begin position="1054"/>
        <end position="1069"/>
    </location>
</feature>
<feature type="compositionally biased region" description="Basic and acidic residues" evidence="1">
    <location>
        <begin position="35"/>
        <end position="44"/>
    </location>
</feature>
<feature type="region of interest" description="Disordered" evidence="1">
    <location>
        <begin position="1"/>
        <end position="180"/>
    </location>
</feature>